<evidence type="ECO:0000313" key="4">
    <source>
        <dbReference type="EMBL" id="HJF91046.1"/>
    </source>
</evidence>
<name>A0A921LAR2_9BACT</name>
<protein>
    <submittedName>
        <fullName evidence="4">Histidine phosphatase family protein</fullName>
    </submittedName>
</protein>
<organism evidence="4 5">
    <name type="scientific">Mediterranea massiliensis</name>
    <dbReference type="NCBI Taxonomy" id="1841865"/>
    <lineage>
        <taxon>Bacteria</taxon>
        <taxon>Pseudomonadati</taxon>
        <taxon>Bacteroidota</taxon>
        <taxon>Bacteroidia</taxon>
        <taxon>Bacteroidales</taxon>
        <taxon>Bacteroidaceae</taxon>
        <taxon>Mediterranea</taxon>
    </lineage>
</organism>
<dbReference type="InterPro" id="IPR013078">
    <property type="entry name" value="His_Pase_superF_clade-1"/>
</dbReference>
<dbReference type="Proteomes" id="UP000717835">
    <property type="component" value="Unassembled WGS sequence"/>
</dbReference>
<dbReference type="Gene3D" id="3.40.50.1240">
    <property type="entry name" value="Phosphoglycerate mutase-like"/>
    <property type="match status" value="1"/>
</dbReference>
<dbReference type="InterPro" id="IPR050275">
    <property type="entry name" value="PGM_Phosphatase"/>
</dbReference>
<dbReference type="PANTHER" id="PTHR48100">
    <property type="entry name" value="BROAD-SPECIFICITY PHOSPHATASE YOR283W-RELATED"/>
    <property type="match status" value="1"/>
</dbReference>
<evidence type="ECO:0000256" key="2">
    <source>
        <dbReference type="ARBA" id="ARBA00023235"/>
    </source>
</evidence>
<dbReference type="SUPFAM" id="SSF53254">
    <property type="entry name" value="Phosphoglycerate mutase-like"/>
    <property type="match status" value="1"/>
</dbReference>
<dbReference type="InterPro" id="IPR001345">
    <property type="entry name" value="PG/BPGM_mutase_AS"/>
</dbReference>
<comment type="caution">
    <text evidence="4">The sequence shown here is derived from an EMBL/GenBank/DDBJ whole genome shotgun (WGS) entry which is preliminary data.</text>
</comment>
<evidence type="ECO:0000256" key="1">
    <source>
        <dbReference type="ARBA" id="ARBA00023152"/>
    </source>
</evidence>
<feature type="binding site" evidence="3">
    <location>
        <begin position="8"/>
        <end position="15"/>
    </location>
    <ligand>
        <name>substrate</name>
    </ligand>
</feature>
<dbReference type="GO" id="GO:0005737">
    <property type="term" value="C:cytoplasm"/>
    <property type="evidence" value="ECO:0007669"/>
    <property type="project" value="TreeGrafter"/>
</dbReference>
<keyword evidence="1" id="KW-0324">Glycolysis</keyword>
<accession>A0A921LAR2</accession>
<evidence type="ECO:0000256" key="3">
    <source>
        <dbReference type="PIRSR" id="PIRSR613078-2"/>
    </source>
</evidence>
<feature type="binding site" evidence="3">
    <location>
        <position position="58"/>
    </location>
    <ligand>
        <name>substrate</name>
    </ligand>
</feature>
<gene>
    <name evidence="4" type="ORF">K8W02_01470</name>
</gene>
<keyword evidence="2" id="KW-0413">Isomerase</keyword>
<dbReference type="PANTHER" id="PTHR48100:SF1">
    <property type="entry name" value="HISTIDINE PHOSPHATASE FAMILY PROTEIN-RELATED"/>
    <property type="match status" value="1"/>
</dbReference>
<dbReference type="GO" id="GO:0016791">
    <property type="term" value="F:phosphatase activity"/>
    <property type="evidence" value="ECO:0007669"/>
    <property type="project" value="TreeGrafter"/>
</dbReference>
<dbReference type="AlphaFoldDB" id="A0A921LAR2"/>
<dbReference type="InterPro" id="IPR029033">
    <property type="entry name" value="His_PPase_superfam"/>
</dbReference>
<dbReference type="RefSeq" id="WP_276825742.1">
    <property type="nucleotide sequence ID" value="NZ_DYVX01000011.1"/>
</dbReference>
<evidence type="ECO:0000313" key="5">
    <source>
        <dbReference type="Proteomes" id="UP000717835"/>
    </source>
</evidence>
<dbReference type="EMBL" id="DYVX01000011">
    <property type="protein sequence ID" value="HJF91046.1"/>
    <property type="molecule type" value="Genomic_DNA"/>
</dbReference>
<reference evidence="4" key="1">
    <citation type="journal article" date="2021" name="PeerJ">
        <title>Extensive microbial diversity within the chicken gut microbiome revealed by metagenomics and culture.</title>
        <authorList>
            <person name="Gilroy R."/>
            <person name="Ravi A."/>
            <person name="Getino M."/>
            <person name="Pursley I."/>
            <person name="Horton D.L."/>
            <person name="Alikhan N.F."/>
            <person name="Baker D."/>
            <person name="Gharbi K."/>
            <person name="Hall N."/>
            <person name="Watson M."/>
            <person name="Adriaenssens E.M."/>
            <person name="Foster-Nyarko E."/>
            <person name="Jarju S."/>
            <person name="Secka A."/>
            <person name="Antonio M."/>
            <person name="Oren A."/>
            <person name="Chaudhuri R.R."/>
            <person name="La Ragione R."/>
            <person name="Hildebrand F."/>
            <person name="Pallen M.J."/>
        </authorList>
    </citation>
    <scope>NUCLEOTIDE SEQUENCE</scope>
    <source>
        <strain evidence="4">CHK55-1828</strain>
    </source>
</reference>
<dbReference type="SMART" id="SM00855">
    <property type="entry name" value="PGAM"/>
    <property type="match status" value="1"/>
</dbReference>
<dbReference type="PROSITE" id="PS00175">
    <property type="entry name" value="PG_MUTASE"/>
    <property type="match status" value="1"/>
</dbReference>
<dbReference type="CDD" id="cd07067">
    <property type="entry name" value="HP_PGM_like"/>
    <property type="match status" value="1"/>
</dbReference>
<reference evidence="4" key="2">
    <citation type="submission" date="2021-09" db="EMBL/GenBank/DDBJ databases">
        <authorList>
            <person name="Gilroy R."/>
        </authorList>
    </citation>
    <scope>NUCLEOTIDE SEQUENCE</scope>
    <source>
        <strain evidence="4">CHK55-1828</strain>
    </source>
</reference>
<proteinExistence type="predicted"/>
<dbReference type="Pfam" id="PF00300">
    <property type="entry name" value="His_Phos_1"/>
    <property type="match status" value="1"/>
</dbReference>
<sequence length="173" mass="19196">MITLYLARHGQTEENLSRIFQGHLPGHLTEEGKRQAIALGKALENIPLDAIVSSDLQRVADTVRLAVGSRDLPWEKNALFREVDWGSWTGMSINSVDRSCFPKDAETPAMLYARAGKCIDYLKQHCEGKSVLVVAHGQINRNIIAQARGIPLGRLKEIPLMKNGTTIQLIINN</sequence>